<evidence type="ECO:0000256" key="3">
    <source>
        <dbReference type="ARBA" id="ARBA00022553"/>
    </source>
</evidence>
<evidence type="ECO:0000256" key="1">
    <source>
        <dbReference type="ARBA" id="ARBA00000085"/>
    </source>
</evidence>
<dbReference type="RefSeq" id="WP_006913963.1">
    <property type="nucleotide sequence ID" value="NZ_AFNV02000010.1"/>
</dbReference>
<dbReference type="Proteomes" id="UP000006242">
    <property type="component" value="Unassembled WGS sequence"/>
</dbReference>
<evidence type="ECO:0000256" key="5">
    <source>
        <dbReference type="ARBA" id="ARBA00022777"/>
    </source>
</evidence>
<name>U2E6D0_9GAMM</name>
<evidence type="ECO:0000256" key="2">
    <source>
        <dbReference type="ARBA" id="ARBA00012438"/>
    </source>
</evidence>
<keyword evidence="5" id="KW-0418">Kinase</keyword>
<keyword evidence="4 10" id="KW-0808">Transferase</keyword>
<keyword evidence="6" id="KW-0175">Coiled coil</keyword>
<feature type="domain" description="PAS" evidence="8">
    <location>
        <begin position="44"/>
        <end position="117"/>
    </location>
</feature>
<dbReference type="SMART" id="SM00387">
    <property type="entry name" value="HATPase_c"/>
    <property type="match status" value="1"/>
</dbReference>
<organism evidence="10 11">
    <name type="scientific">Salinisphaera shabanensis E1L3A</name>
    <dbReference type="NCBI Taxonomy" id="1033802"/>
    <lineage>
        <taxon>Bacteria</taxon>
        <taxon>Pseudomonadati</taxon>
        <taxon>Pseudomonadota</taxon>
        <taxon>Gammaproteobacteria</taxon>
        <taxon>Salinisphaerales</taxon>
        <taxon>Salinisphaeraceae</taxon>
        <taxon>Salinisphaera</taxon>
    </lineage>
</organism>
<dbReference type="Pfam" id="PF00512">
    <property type="entry name" value="HisKA"/>
    <property type="match status" value="1"/>
</dbReference>
<evidence type="ECO:0000256" key="4">
    <source>
        <dbReference type="ARBA" id="ARBA00022679"/>
    </source>
</evidence>
<comment type="catalytic activity">
    <reaction evidence="1">
        <text>ATP + protein L-histidine = ADP + protein N-phospho-L-histidine.</text>
        <dbReference type="EC" id="2.7.13.3"/>
    </reaction>
</comment>
<protein>
    <recommendedName>
        <fullName evidence="2">histidine kinase</fullName>
        <ecNumber evidence="2">2.7.13.3</ecNumber>
    </recommendedName>
</protein>
<dbReference type="InterPro" id="IPR000700">
    <property type="entry name" value="PAS-assoc_C"/>
</dbReference>
<dbReference type="InterPro" id="IPR003661">
    <property type="entry name" value="HisK_dim/P_dom"/>
</dbReference>
<proteinExistence type="predicted"/>
<evidence type="ECO:0000259" key="9">
    <source>
        <dbReference type="PROSITE" id="PS50113"/>
    </source>
</evidence>
<dbReference type="CDD" id="cd00130">
    <property type="entry name" value="PAS"/>
    <property type="match status" value="1"/>
</dbReference>
<feature type="domain" description="PAC" evidence="9">
    <location>
        <begin position="119"/>
        <end position="171"/>
    </location>
</feature>
<dbReference type="SUPFAM" id="SSF55874">
    <property type="entry name" value="ATPase domain of HSP90 chaperone/DNA topoisomerase II/histidine kinase"/>
    <property type="match status" value="1"/>
</dbReference>
<keyword evidence="11" id="KW-1185">Reference proteome</keyword>
<keyword evidence="3" id="KW-0597">Phosphoprotein</keyword>
<evidence type="ECO:0000313" key="11">
    <source>
        <dbReference type="Proteomes" id="UP000006242"/>
    </source>
</evidence>
<dbReference type="AlphaFoldDB" id="U2E6D0"/>
<dbReference type="InterPro" id="IPR003594">
    <property type="entry name" value="HATPase_dom"/>
</dbReference>
<dbReference type="EMBL" id="AFNV02000010">
    <property type="protein sequence ID" value="ERJ19326.1"/>
    <property type="molecule type" value="Genomic_DNA"/>
</dbReference>
<dbReference type="eggNOG" id="COG4251">
    <property type="taxonomic scope" value="Bacteria"/>
</dbReference>
<dbReference type="SMART" id="SM00388">
    <property type="entry name" value="HisKA"/>
    <property type="match status" value="1"/>
</dbReference>
<dbReference type="Pfam" id="PF02518">
    <property type="entry name" value="HATPase_c"/>
    <property type="match status" value="1"/>
</dbReference>
<dbReference type="NCBIfam" id="TIGR00229">
    <property type="entry name" value="sensory_box"/>
    <property type="match status" value="1"/>
</dbReference>
<dbReference type="PROSITE" id="PS50112">
    <property type="entry name" value="PAS"/>
    <property type="match status" value="1"/>
</dbReference>
<dbReference type="PRINTS" id="PR00344">
    <property type="entry name" value="BCTRLSENSOR"/>
</dbReference>
<dbReference type="SMART" id="SM00086">
    <property type="entry name" value="PAC"/>
    <property type="match status" value="1"/>
</dbReference>
<dbReference type="InterPro" id="IPR001610">
    <property type="entry name" value="PAC"/>
</dbReference>
<dbReference type="PROSITE" id="PS50113">
    <property type="entry name" value="PAC"/>
    <property type="match status" value="1"/>
</dbReference>
<evidence type="ECO:0000259" key="7">
    <source>
        <dbReference type="PROSITE" id="PS50109"/>
    </source>
</evidence>
<dbReference type="PANTHER" id="PTHR43304">
    <property type="entry name" value="PHYTOCHROME-LIKE PROTEIN CPH1"/>
    <property type="match status" value="1"/>
</dbReference>
<dbReference type="GO" id="GO:0000155">
    <property type="term" value="F:phosphorelay sensor kinase activity"/>
    <property type="evidence" value="ECO:0007669"/>
    <property type="project" value="InterPro"/>
</dbReference>
<evidence type="ECO:0000259" key="8">
    <source>
        <dbReference type="PROSITE" id="PS50112"/>
    </source>
</evidence>
<reference evidence="10 11" key="2">
    <citation type="journal article" date="2013" name="PLoS ONE">
        <title>INDIGO - INtegrated Data Warehouse of MIcrobial GenOmes with Examples from the Red Sea Extremophiles.</title>
        <authorList>
            <person name="Alam I."/>
            <person name="Antunes A."/>
            <person name="Kamau A.A."/>
            <person name="Ba Alawi W."/>
            <person name="Kalkatawi M."/>
            <person name="Stingl U."/>
            <person name="Bajic V.B."/>
        </authorList>
    </citation>
    <scope>NUCLEOTIDE SEQUENCE [LARGE SCALE GENOMIC DNA]</scope>
    <source>
        <strain evidence="10 11">E1L3A</strain>
    </source>
</reference>
<dbReference type="InterPro" id="IPR052162">
    <property type="entry name" value="Sensor_kinase/Photoreceptor"/>
</dbReference>
<dbReference type="InterPro" id="IPR036890">
    <property type="entry name" value="HATPase_C_sf"/>
</dbReference>
<dbReference type="InterPro" id="IPR036097">
    <property type="entry name" value="HisK_dim/P_sf"/>
</dbReference>
<dbReference type="InterPro" id="IPR013655">
    <property type="entry name" value="PAS_fold_3"/>
</dbReference>
<sequence length="411" mass="46652">MTDRESEQLDYQQPATLEAARARIEQLERQLQAERERRREIEANERCFRELAEHIREVIWMTDETGDELVYVCPAYEKIWGQNCDDLYDDPRERLARVHEEDKPRVLEAFRQNARTGNYDEIYRIQRPDGELRWIRDRAFPVENEHGQVYRLAGLALDITDRIEFNDRISNLQTSINTHDRMSVFASLGTGLAHDLSQPLTAARNFIARARMGFQSSPDEIRQTLERADTEISRAVAIIHHLRDFARQGRPTRKHQPLGPIIDDVHQLLDPALRANNIRYDGPSVASLKNLDLPVDEVFIQQILRNLVSNSIDAFDAHENATKSLAVNVNSDDGEFVDIHISDNGAGVDDSVEVFEPFATTKPDGVGLGLAVSRTLARSHGGDLLLASRGHASANGAENARTVFTLRLPRH</sequence>
<dbReference type="InterPro" id="IPR004358">
    <property type="entry name" value="Sig_transdc_His_kin-like_C"/>
</dbReference>
<dbReference type="PROSITE" id="PS50109">
    <property type="entry name" value="HIS_KIN"/>
    <property type="match status" value="1"/>
</dbReference>
<dbReference type="PANTHER" id="PTHR43304:SF1">
    <property type="entry name" value="PAC DOMAIN-CONTAINING PROTEIN"/>
    <property type="match status" value="1"/>
</dbReference>
<evidence type="ECO:0000313" key="10">
    <source>
        <dbReference type="EMBL" id="ERJ19326.1"/>
    </source>
</evidence>
<dbReference type="OrthoDB" id="9770795at2"/>
<dbReference type="Gene3D" id="3.30.450.20">
    <property type="entry name" value="PAS domain"/>
    <property type="match status" value="1"/>
</dbReference>
<dbReference type="STRING" id="1033802.SSPSH_001700"/>
<dbReference type="Gene3D" id="1.10.287.130">
    <property type="match status" value="1"/>
</dbReference>
<dbReference type="SUPFAM" id="SSF55785">
    <property type="entry name" value="PYP-like sensor domain (PAS domain)"/>
    <property type="match status" value="1"/>
</dbReference>
<dbReference type="InterPro" id="IPR035965">
    <property type="entry name" value="PAS-like_dom_sf"/>
</dbReference>
<dbReference type="EC" id="2.7.13.3" evidence="2"/>
<dbReference type="InterPro" id="IPR000014">
    <property type="entry name" value="PAS"/>
</dbReference>
<accession>U2E6D0</accession>
<dbReference type="Pfam" id="PF08447">
    <property type="entry name" value="PAS_3"/>
    <property type="match status" value="1"/>
</dbReference>
<feature type="domain" description="Histidine kinase" evidence="7">
    <location>
        <begin position="191"/>
        <end position="411"/>
    </location>
</feature>
<dbReference type="CDD" id="cd00082">
    <property type="entry name" value="HisKA"/>
    <property type="match status" value="1"/>
</dbReference>
<evidence type="ECO:0000256" key="6">
    <source>
        <dbReference type="SAM" id="Coils"/>
    </source>
</evidence>
<dbReference type="SUPFAM" id="SSF47384">
    <property type="entry name" value="Homodimeric domain of signal transducing histidine kinase"/>
    <property type="match status" value="1"/>
</dbReference>
<feature type="coiled-coil region" evidence="6">
    <location>
        <begin position="17"/>
        <end position="44"/>
    </location>
</feature>
<gene>
    <name evidence="10" type="primary">mifS</name>
    <name evidence="10" type="ORF">SSPSH_001700</name>
</gene>
<reference evidence="10 11" key="1">
    <citation type="journal article" date="2011" name="J. Bacteriol.">
        <title>Genome sequence of Salinisphaera shabanensis, a gammaproteobacterium from the harsh, variable environment of the brine-seawater interface of the Shaban Deep in the Red Sea.</title>
        <authorList>
            <person name="Antunes A."/>
            <person name="Alam I."/>
            <person name="Bajic V.B."/>
            <person name="Stingl U."/>
        </authorList>
    </citation>
    <scope>NUCLEOTIDE SEQUENCE [LARGE SCALE GENOMIC DNA]</scope>
    <source>
        <strain evidence="10 11">E1L3A</strain>
    </source>
</reference>
<dbReference type="Gene3D" id="3.30.565.10">
    <property type="entry name" value="Histidine kinase-like ATPase, C-terminal domain"/>
    <property type="match status" value="1"/>
</dbReference>
<comment type="caution">
    <text evidence="10">The sequence shown here is derived from an EMBL/GenBank/DDBJ whole genome shotgun (WGS) entry which is preliminary data.</text>
</comment>
<dbReference type="InterPro" id="IPR005467">
    <property type="entry name" value="His_kinase_dom"/>
</dbReference>